<name>A0A8B7BHB9_PHODC</name>
<dbReference type="KEGG" id="pda:103696868"/>
<keyword evidence="2" id="KW-0732">Signal</keyword>
<dbReference type="OrthoDB" id="778844at2759"/>
<dbReference type="RefSeq" id="XP_008776814.1">
    <property type="nucleotide sequence ID" value="XM_008778592.1"/>
</dbReference>
<organism evidence="4 5">
    <name type="scientific">Phoenix dactylifera</name>
    <name type="common">Date palm</name>
    <dbReference type="NCBI Taxonomy" id="42345"/>
    <lineage>
        <taxon>Eukaryota</taxon>
        <taxon>Viridiplantae</taxon>
        <taxon>Streptophyta</taxon>
        <taxon>Embryophyta</taxon>
        <taxon>Tracheophyta</taxon>
        <taxon>Spermatophyta</taxon>
        <taxon>Magnoliopsida</taxon>
        <taxon>Liliopsida</taxon>
        <taxon>Arecaceae</taxon>
        <taxon>Coryphoideae</taxon>
        <taxon>Phoeniceae</taxon>
        <taxon>Phoenix</taxon>
    </lineage>
</organism>
<dbReference type="Gene3D" id="2.60.40.2310">
    <property type="match status" value="1"/>
</dbReference>
<protein>
    <submittedName>
        <fullName evidence="5">Subtilisin-like protease SBT3</fullName>
    </submittedName>
</protein>
<evidence type="ECO:0000313" key="5">
    <source>
        <dbReference type="RefSeq" id="XP_008776814.1"/>
    </source>
</evidence>
<dbReference type="PANTHER" id="PTHR10795">
    <property type="entry name" value="PROPROTEIN CONVERTASE SUBTILISIN/KEXIN"/>
    <property type="match status" value="1"/>
</dbReference>
<accession>A0A8B7BHB9</accession>
<dbReference type="GeneID" id="103696868"/>
<sequence>MGNVGRPAATPLAIRSGHIEPNRALDPGLVCDASIDDYVRFLCAMKYISKQIKMITKIYSFDCSHASLDLNYPSFIAFFNRNKTVASDKVVREFQRMVTDVAHAMVSYNAKVVAMKGFAIRVMQEKLVFHEKYEKKSFALILVGEEP</sequence>
<reference evidence="5" key="1">
    <citation type="submission" date="2025-08" db="UniProtKB">
        <authorList>
            <consortium name="RefSeq"/>
        </authorList>
    </citation>
    <scope>IDENTIFICATION</scope>
    <source>
        <tissue evidence="5">Young leaves</tissue>
    </source>
</reference>
<dbReference type="Proteomes" id="UP000228380">
    <property type="component" value="Unplaced"/>
</dbReference>
<dbReference type="InterPro" id="IPR041469">
    <property type="entry name" value="Subtilisin-like_FN3"/>
</dbReference>
<evidence type="ECO:0000256" key="1">
    <source>
        <dbReference type="ARBA" id="ARBA00011073"/>
    </source>
</evidence>
<dbReference type="Pfam" id="PF17766">
    <property type="entry name" value="fn3_6"/>
    <property type="match status" value="1"/>
</dbReference>
<keyword evidence="4" id="KW-1185">Reference proteome</keyword>
<comment type="similarity">
    <text evidence="1">Belongs to the peptidase S8 family.</text>
</comment>
<feature type="domain" description="Subtilisin-like protease fibronectin type-III" evidence="3">
    <location>
        <begin position="69"/>
        <end position="142"/>
    </location>
</feature>
<dbReference type="AlphaFoldDB" id="A0A8B7BHB9"/>
<gene>
    <name evidence="5" type="primary">LOC103696868</name>
</gene>
<evidence type="ECO:0000256" key="2">
    <source>
        <dbReference type="ARBA" id="ARBA00022729"/>
    </source>
</evidence>
<evidence type="ECO:0000313" key="4">
    <source>
        <dbReference type="Proteomes" id="UP000228380"/>
    </source>
</evidence>
<proteinExistence type="inferred from homology"/>
<evidence type="ECO:0000259" key="3">
    <source>
        <dbReference type="Pfam" id="PF17766"/>
    </source>
</evidence>
<dbReference type="InterPro" id="IPR045051">
    <property type="entry name" value="SBT"/>
</dbReference>